<dbReference type="Gene3D" id="1.20.1740.10">
    <property type="entry name" value="Amino acid/polyamine transporter I"/>
    <property type="match status" value="1"/>
</dbReference>
<feature type="transmembrane region" description="Helical" evidence="6">
    <location>
        <begin position="387"/>
        <end position="405"/>
    </location>
</feature>
<keyword evidence="8" id="KW-1185">Reference proteome</keyword>
<feature type="transmembrane region" description="Helical" evidence="6">
    <location>
        <begin position="484"/>
        <end position="505"/>
    </location>
</feature>
<name>A0A8H7VGT9_9FUNG</name>
<dbReference type="InterPro" id="IPR004840">
    <property type="entry name" value="Amino_acid_permease_CS"/>
</dbReference>
<dbReference type="Pfam" id="PF13520">
    <property type="entry name" value="AA_permease_2"/>
    <property type="match status" value="1"/>
</dbReference>
<evidence type="ECO:0000256" key="4">
    <source>
        <dbReference type="ARBA" id="ARBA00022989"/>
    </source>
</evidence>
<comment type="caution">
    <text evidence="7">The sequence shown here is derived from an EMBL/GenBank/DDBJ whole genome shotgun (WGS) entry which is preliminary data.</text>
</comment>
<dbReference type="GO" id="GO:0016020">
    <property type="term" value="C:membrane"/>
    <property type="evidence" value="ECO:0007669"/>
    <property type="project" value="UniProtKB-SubCell"/>
</dbReference>
<sequence>MSNIKDKKFNDIPIKVETLSDSEKGSTLATVEDYDIKRLEELGYKQEFDREISLFAQAGFAFSTMAVLPNWLVGFAATMAAGGPMSLFWGFIVISPFITCIGLAMAEVFSAFPVNGGVYSWCYLLSSEEWGPLMSWICGYLFLGGNIAAAMTVAYSLGDFTIAAINILREEEIDNQGANVGLFIAFLITSLICSYFGLKFNAFMNKFIVFWAAIGTIIIVVAMPVMAPTNPSAKWVFTEFQNTTGYSNSALTFFLGMLQAGWSLIGYENGAQIAEGTKDADISGPRGIIISIIGAVAQGIILSIATLFSIQDIDELLSSSFPLSTLFVRATNESLAVFFMVILIVTQFVTLCNVVYAASQMTWSMARDGALIPHAKFWYALHGKHKVPLRIMLMIVGIAIIVIMPSFATPVYFSAIMSTAVVSINATYGLPFVCRLIWKRHDMPKGRFNLGRFSLPINIIAVAWILFFSVILCIPSVHPVDAVTMNWASLMIGAIVIFSLTFWFLGGRKTYKGPMQTLSENKD</sequence>
<evidence type="ECO:0000256" key="3">
    <source>
        <dbReference type="ARBA" id="ARBA00022692"/>
    </source>
</evidence>
<comment type="subcellular location">
    <subcellularLocation>
        <location evidence="1">Membrane</location>
        <topology evidence="1">Multi-pass membrane protein</topology>
    </subcellularLocation>
</comment>
<feature type="transmembrane region" description="Helical" evidence="6">
    <location>
        <begin position="411"/>
        <end position="434"/>
    </location>
</feature>
<dbReference type="AlphaFoldDB" id="A0A8H7VGT9"/>
<evidence type="ECO:0000256" key="2">
    <source>
        <dbReference type="ARBA" id="ARBA00022448"/>
    </source>
</evidence>
<keyword evidence="5 6" id="KW-0472">Membrane</keyword>
<dbReference type="PANTHER" id="PTHR45649">
    <property type="entry name" value="AMINO-ACID PERMEASE BAT1"/>
    <property type="match status" value="1"/>
</dbReference>
<dbReference type="EMBL" id="JAEPRB010000233">
    <property type="protein sequence ID" value="KAG2218377.1"/>
    <property type="molecule type" value="Genomic_DNA"/>
</dbReference>
<keyword evidence="2" id="KW-0813">Transport</keyword>
<evidence type="ECO:0008006" key="9">
    <source>
        <dbReference type="Google" id="ProtNLM"/>
    </source>
</evidence>
<evidence type="ECO:0000313" key="7">
    <source>
        <dbReference type="EMBL" id="KAG2218377.1"/>
    </source>
</evidence>
<keyword evidence="4 6" id="KW-1133">Transmembrane helix</keyword>
<feature type="transmembrane region" description="Helical" evidence="6">
    <location>
        <begin position="54"/>
        <end position="81"/>
    </location>
</feature>
<dbReference type="GO" id="GO:0006865">
    <property type="term" value="P:amino acid transport"/>
    <property type="evidence" value="ECO:0007669"/>
    <property type="project" value="InterPro"/>
</dbReference>
<feature type="transmembrane region" description="Helical" evidence="6">
    <location>
        <begin position="335"/>
        <end position="358"/>
    </location>
</feature>
<dbReference type="PANTHER" id="PTHR45649:SF26">
    <property type="entry name" value="OS04G0435100 PROTEIN"/>
    <property type="match status" value="1"/>
</dbReference>
<evidence type="ECO:0000256" key="6">
    <source>
        <dbReference type="SAM" id="Phobius"/>
    </source>
</evidence>
<feature type="transmembrane region" description="Helical" evidence="6">
    <location>
        <begin position="455"/>
        <end position="478"/>
    </location>
</feature>
<feature type="transmembrane region" description="Helical" evidence="6">
    <location>
        <begin position="177"/>
        <end position="198"/>
    </location>
</feature>
<accession>A0A8H7VGT9</accession>
<proteinExistence type="predicted"/>
<feature type="transmembrane region" description="Helical" evidence="6">
    <location>
        <begin position="133"/>
        <end position="157"/>
    </location>
</feature>
<evidence type="ECO:0000256" key="5">
    <source>
        <dbReference type="ARBA" id="ARBA00023136"/>
    </source>
</evidence>
<dbReference type="GO" id="GO:0022857">
    <property type="term" value="F:transmembrane transporter activity"/>
    <property type="evidence" value="ECO:0007669"/>
    <property type="project" value="InterPro"/>
</dbReference>
<dbReference type="OrthoDB" id="3257095at2759"/>
<evidence type="ECO:0000313" key="8">
    <source>
        <dbReference type="Proteomes" id="UP000646827"/>
    </source>
</evidence>
<dbReference type="Proteomes" id="UP000646827">
    <property type="component" value="Unassembled WGS sequence"/>
</dbReference>
<reference evidence="7 8" key="1">
    <citation type="submission" date="2020-12" db="EMBL/GenBank/DDBJ databases">
        <title>Metabolic potential, ecology and presence of endohyphal bacteria is reflected in genomic diversity of Mucoromycotina.</title>
        <authorList>
            <person name="Muszewska A."/>
            <person name="Okrasinska A."/>
            <person name="Steczkiewicz K."/>
            <person name="Drgas O."/>
            <person name="Orlowska M."/>
            <person name="Perlinska-Lenart U."/>
            <person name="Aleksandrzak-Piekarczyk T."/>
            <person name="Szatraj K."/>
            <person name="Zielenkiewicz U."/>
            <person name="Pilsyk S."/>
            <person name="Malc E."/>
            <person name="Mieczkowski P."/>
            <person name="Kruszewska J.S."/>
            <person name="Biernat P."/>
            <person name="Pawlowska J."/>
        </authorList>
    </citation>
    <scope>NUCLEOTIDE SEQUENCE [LARGE SCALE GENOMIC DNA]</scope>
    <source>
        <strain evidence="7 8">CBS 142.35</strain>
    </source>
</reference>
<evidence type="ECO:0000256" key="1">
    <source>
        <dbReference type="ARBA" id="ARBA00004141"/>
    </source>
</evidence>
<feature type="transmembrane region" description="Helical" evidence="6">
    <location>
        <begin position="87"/>
        <end position="112"/>
    </location>
</feature>
<dbReference type="PROSITE" id="PS00218">
    <property type="entry name" value="AMINO_ACID_PERMEASE_1"/>
    <property type="match status" value="1"/>
</dbReference>
<dbReference type="InterPro" id="IPR002293">
    <property type="entry name" value="AA/rel_permease1"/>
</dbReference>
<feature type="transmembrane region" description="Helical" evidence="6">
    <location>
        <begin position="246"/>
        <end position="267"/>
    </location>
</feature>
<dbReference type="PIRSF" id="PIRSF006060">
    <property type="entry name" value="AA_transporter"/>
    <property type="match status" value="1"/>
</dbReference>
<organism evidence="7 8">
    <name type="scientific">Circinella minor</name>
    <dbReference type="NCBI Taxonomy" id="1195481"/>
    <lineage>
        <taxon>Eukaryota</taxon>
        <taxon>Fungi</taxon>
        <taxon>Fungi incertae sedis</taxon>
        <taxon>Mucoromycota</taxon>
        <taxon>Mucoromycotina</taxon>
        <taxon>Mucoromycetes</taxon>
        <taxon>Mucorales</taxon>
        <taxon>Lichtheimiaceae</taxon>
        <taxon>Circinella</taxon>
    </lineage>
</organism>
<feature type="transmembrane region" description="Helical" evidence="6">
    <location>
        <begin position="288"/>
        <end position="310"/>
    </location>
</feature>
<gene>
    <name evidence="7" type="ORF">INT45_013328</name>
</gene>
<protein>
    <recommendedName>
        <fullName evidence="9">Amino acid transporter</fullName>
    </recommendedName>
</protein>
<feature type="transmembrane region" description="Helical" evidence="6">
    <location>
        <begin position="207"/>
        <end position="226"/>
    </location>
</feature>
<keyword evidence="3 6" id="KW-0812">Transmembrane</keyword>